<dbReference type="InterPro" id="IPR014776">
    <property type="entry name" value="4pyrrole_Mease_sub2"/>
</dbReference>
<dbReference type="InterPro" id="IPR014777">
    <property type="entry name" value="4pyrrole_Mease_sub1"/>
</dbReference>
<comment type="caution">
    <text evidence="8">The sequence shown here is derived from an EMBL/GenBank/DDBJ whole genome shotgun (WGS) entry which is preliminary data.</text>
</comment>
<dbReference type="Proteomes" id="UP001596143">
    <property type="component" value="Unassembled WGS sequence"/>
</dbReference>
<evidence type="ECO:0000259" key="7">
    <source>
        <dbReference type="Pfam" id="PF00590"/>
    </source>
</evidence>
<dbReference type="InterPro" id="IPR050161">
    <property type="entry name" value="Siro_Cobalamin_biosynth"/>
</dbReference>
<sequence length="262" mass="29143">MSGYVYIVGAGPGDPELITVKALRAIQEADVILYDRLVNEELLQHAKKEAILVYCGKKPNHHWMTQGMINEQLLFFAKRGKVVTRLKGGDPLIFGRGGEEALTLATNDIPYEIVPGITSGIAASAYAGIPLTQRKVSSHVAFLTGQTENNQDNDENWKSIARHAGTLVIYMGMKNLEKIVQTLREIGRPDRTPVAIIHQGTTEKQRTITGDLQTIVQIAKNERIHPPSIIVVGEVVKLGEKINWFQEYTNWSDHHSSLQKSQ</sequence>
<proteinExistence type="inferred from homology"/>
<keyword evidence="9" id="KW-1185">Reference proteome</keyword>
<dbReference type="InterPro" id="IPR003043">
    <property type="entry name" value="Uropor_MeTrfase_CS"/>
</dbReference>
<dbReference type="Gene3D" id="3.30.950.10">
    <property type="entry name" value="Methyltransferase, Cobalt-precorrin-4 Transmethylase, Domain 2"/>
    <property type="match status" value="1"/>
</dbReference>
<evidence type="ECO:0000313" key="8">
    <source>
        <dbReference type="EMBL" id="MFC5628222.1"/>
    </source>
</evidence>
<dbReference type="EC" id="2.1.1.107" evidence="1"/>
<dbReference type="Gene3D" id="3.40.1010.10">
    <property type="entry name" value="Cobalt-precorrin-4 Transmethylase, Domain 1"/>
    <property type="match status" value="1"/>
</dbReference>
<dbReference type="GO" id="GO:0004851">
    <property type="term" value="F:uroporphyrin-III C-methyltransferase activity"/>
    <property type="evidence" value="ECO:0007669"/>
    <property type="project" value="UniProtKB-EC"/>
</dbReference>
<protein>
    <recommendedName>
        <fullName evidence="1">uroporphyrinogen-III C-methyltransferase</fullName>
        <ecNumber evidence="1">2.1.1.107</ecNumber>
    </recommendedName>
</protein>
<dbReference type="Pfam" id="PF00590">
    <property type="entry name" value="TP_methylase"/>
    <property type="match status" value="1"/>
</dbReference>
<dbReference type="NCBIfam" id="TIGR01469">
    <property type="entry name" value="cobA_cysG_Cterm"/>
    <property type="match status" value="1"/>
</dbReference>
<evidence type="ECO:0000256" key="4">
    <source>
        <dbReference type="ARBA" id="ARBA00022691"/>
    </source>
</evidence>
<dbReference type="PANTHER" id="PTHR45790:SF3">
    <property type="entry name" value="S-ADENOSYL-L-METHIONINE-DEPENDENT UROPORPHYRINOGEN III METHYLTRANSFERASE, CHLOROPLASTIC"/>
    <property type="match status" value="1"/>
</dbReference>
<dbReference type="SUPFAM" id="SSF53790">
    <property type="entry name" value="Tetrapyrrole methylase"/>
    <property type="match status" value="1"/>
</dbReference>
<accession>A0ABW0U410</accession>
<dbReference type="InterPro" id="IPR006366">
    <property type="entry name" value="CobA/CysG_C"/>
</dbReference>
<evidence type="ECO:0000256" key="5">
    <source>
        <dbReference type="ARBA" id="ARBA00023244"/>
    </source>
</evidence>
<dbReference type="InterPro" id="IPR000878">
    <property type="entry name" value="4pyrrol_Mease"/>
</dbReference>
<gene>
    <name evidence="8" type="primary">cobA</name>
    <name evidence="8" type="ORF">ACFPTR_04850</name>
</gene>
<dbReference type="NCBIfam" id="NF004790">
    <property type="entry name" value="PRK06136.1"/>
    <property type="match status" value="1"/>
</dbReference>
<reference evidence="9" key="1">
    <citation type="journal article" date="2019" name="Int. J. Syst. Evol. Microbiol.">
        <title>The Global Catalogue of Microorganisms (GCM) 10K type strain sequencing project: providing services to taxonomists for standard genome sequencing and annotation.</title>
        <authorList>
            <consortium name="The Broad Institute Genomics Platform"/>
            <consortium name="The Broad Institute Genome Sequencing Center for Infectious Disease"/>
            <person name="Wu L."/>
            <person name="Ma J."/>
        </authorList>
    </citation>
    <scope>NUCLEOTIDE SEQUENCE [LARGE SCALE GENOMIC DNA]</scope>
    <source>
        <strain evidence="9">CGMCC 1.15790</strain>
    </source>
</reference>
<dbReference type="EMBL" id="JBHSPF010000018">
    <property type="protein sequence ID" value="MFC5628222.1"/>
    <property type="molecule type" value="Genomic_DNA"/>
</dbReference>
<dbReference type="InterPro" id="IPR035996">
    <property type="entry name" value="4pyrrol_Methylase_sf"/>
</dbReference>
<dbReference type="PROSITE" id="PS00840">
    <property type="entry name" value="SUMT_2"/>
    <property type="match status" value="1"/>
</dbReference>
<dbReference type="RefSeq" id="WP_270897489.1">
    <property type="nucleotide sequence ID" value="NZ_JBHSPF010000018.1"/>
</dbReference>
<feature type="domain" description="Tetrapyrrole methylase" evidence="7">
    <location>
        <begin position="5"/>
        <end position="215"/>
    </location>
</feature>
<keyword evidence="2 6" id="KW-0489">Methyltransferase</keyword>
<evidence type="ECO:0000256" key="2">
    <source>
        <dbReference type="ARBA" id="ARBA00022603"/>
    </source>
</evidence>
<evidence type="ECO:0000256" key="6">
    <source>
        <dbReference type="RuleBase" id="RU003960"/>
    </source>
</evidence>
<dbReference type="PROSITE" id="PS00839">
    <property type="entry name" value="SUMT_1"/>
    <property type="match status" value="1"/>
</dbReference>
<evidence type="ECO:0000256" key="3">
    <source>
        <dbReference type="ARBA" id="ARBA00022679"/>
    </source>
</evidence>
<dbReference type="PANTHER" id="PTHR45790">
    <property type="entry name" value="SIROHEME SYNTHASE-RELATED"/>
    <property type="match status" value="1"/>
</dbReference>
<dbReference type="GO" id="GO:0032259">
    <property type="term" value="P:methylation"/>
    <property type="evidence" value="ECO:0007669"/>
    <property type="project" value="UniProtKB-KW"/>
</dbReference>
<keyword evidence="3 6" id="KW-0808">Transferase</keyword>
<dbReference type="CDD" id="cd11642">
    <property type="entry name" value="SUMT"/>
    <property type="match status" value="1"/>
</dbReference>
<evidence type="ECO:0000256" key="1">
    <source>
        <dbReference type="ARBA" id="ARBA00012162"/>
    </source>
</evidence>
<name>A0ABW0U410_9BACI</name>
<keyword evidence="4" id="KW-0949">S-adenosyl-L-methionine</keyword>
<evidence type="ECO:0000313" key="9">
    <source>
        <dbReference type="Proteomes" id="UP001596143"/>
    </source>
</evidence>
<organism evidence="8 9">
    <name type="scientific">Aliibacillus thermotolerans</name>
    <dbReference type="NCBI Taxonomy" id="1834418"/>
    <lineage>
        <taxon>Bacteria</taxon>
        <taxon>Bacillati</taxon>
        <taxon>Bacillota</taxon>
        <taxon>Bacilli</taxon>
        <taxon>Bacillales</taxon>
        <taxon>Bacillaceae</taxon>
        <taxon>Aliibacillus</taxon>
    </lineage>
</organism>
<keyword evidence="5" id="KW-0627">Porphyrin biosynthesis</keyword>
<comment type="similarity">
    <text evidence="6">Belongs to the precorrin methyltransferase family.</text>
</comment>